<dbReference type="SMART" id="SM00323">
    <property type="entry name" value="RasGAP"/>
    <property type="match status" value="1"/>
</dbReference>
<gene>
    <name evidence="5" type="primary">LOC108680847</name>
</gene>
<feature type="region of interest" description="Disordered" evidence="1">
    <location>
        <begin position="585"/>
        <end position="605"/>
    </location>
</feature>
<dbReference type="GeneID" id="108680847"/>
<dbReference type="InterPro" id="IPR000593">
    <property type="entry name" value="RasGAP_C"/>
</dbReference>
<dbReference type="Pfam" id="PF00307">
    <property type="entry name" value="CH"/>
    <property type="match status" value="1"/>
</dbReference>
<feature type="domain" description="Calponin-homology (CH)" evidence="3">
    <location>
        <begin position="22"/>
        <end position="139"/>
    </location>
</feature>
<sequence>MSKIASRVVLDNRDKKVQQDALLLHKELHRSCQFISHVTGVRCSGCSDLFTHGVHLALLAHHLVPDCVPLNKIYDRTLIRYEGAGNLPSFRHLDNINLFIRALDNLGLPKILQPECRDIYEGHNLPQLVYCLRALQYLSGFEGLQSDPHVECPPDVLERLHDCVKGCKLPPFDSVCEVLGSSHGNCIDSTSQTKQNVARFWVDPRNADKENSSEGSEIYSVPRQPPRPVLSLSNKGKAHLSSNRPPVSPKPSKLLTPRGKTNPEKWAEKKSCDDNTTPLNNQAYARSLSAQTHIKEISSAQNSETSYQQGRPVLQPLSTNESTPASMREWVQHQRQTKEAQIGTTKHVPAANFSHSFSPKSLFNQAPSLKKIDDVIGHCISENVSSFNKRNTDGEKFQHQESSFNNEIKHSAIRNTVCMEFQENATNQSASSFSKVNNIFLSGANQNVSHSRTPSSPFEFVKPLSPSYRLASQKGISVASSVCLSSSPYRTRAATLDTHNYSHRSSSSSAPSSPRKVAFVAPLSVSYDELSVVVADSQSAKNSSASSLTVLSSEAKTSREHQSVCSPGVNSSRFSLSLNEEEIHGYTGASNGGSSAAEERMSPEELVKNVNPEVSLQEQLQSDGESNVRDCLSRLYCSLQNGCESSTLAALEMLKECYPSLPPLLPHAAPLYHLEMYEAMMDAEGALSLEEVCGGVVLVGAVANINTAVRTGDERALLAALTDRSAHMQDVHTELTTEYLSSMRAAVALLAAVNDRTAVAVDQQIEEDSTTVCPLLSFLHIQQIIDQVNTAAEDRMSQLAHGEQLQVSSDEEMQHPAADVRHTAFQEAVDTDLDVHISVSPKKLRNSNFGFEQSQCHVETPLAKTRIHEDETLRVIQREEVEALDGCPYISPPMPFNSRATSELVRNASQSSMEPRRLESSFQSSFCQEVFASLSHNVASALQHQPDSDDKTEAISSGITIRREDSVEQGMQMCQKEVSVTETDLQQKSSNTLRVLSTDDIKIHQNKTLPVDDSICEALGSSTSRVESFKEGDGRRFLPQRSSTQNSSRRVPFSKPVQQPRSGAFSVLHYQEMDSISNLGSSRRDSSPCPQEPTSCGIESGQTKHESLFQHSASNDQLKSQIGSGSPGSVLSPDSIYPTPRKLNQCQQSYLSTSSDLLPSQERLSLCETLGAHVDLSSRMSGSSIGPNSVAANVARANENLYWRNYTEREVKSAVRIQKWWRLQTALSRLQQLLRRLPAEPLSTNALLQAMVPCLSILPLTRADLRTENKMQAARSGVSRCLRVTAELQKQLDELDLHIGLLLTNTMSIQDRSMASLTKEEFATLPPSCGGDASLACVSTPSKKKKDAPERRGTLTLATGLKALRKVSRDRLQGYQHLFYLLQTEPRYLATLILALPCARTTRFVESVVFSLYNYGANDRDSFLLINLFKTALEEEIRCKVLRISDIVSGEPLVVKMIVSFVRKGPGRAALREILGPLVTKIIEDKNLNLNTNPVEIYQTWLNEIEMETGESSGRPYNVSPDEALEQPMVVKRLQVTLEAITRLTNEFCSAITSSIHKLPYTLLYLAGVMRRALARRFPHIQDKEVLKVVGSLIYYRYINSGIVAPDAFDVITVGPHEQLSSRQRRNLATIAKTLQAAANKRGFGNDTPHLCALNRDLVAWHESMRTFFLSCCRVPPPDAVFAVTQYSEAALIHKPEIHLTLQELCETHNLLLAHRNVLAPSASDPLHSMLDDLPPPDMAAMGDSSGKLEVCLSLSSKFSFSEPEPTADAVANNKDAQTKLFEKSKQLVVDVLLCYDCNGVDWSKVTLQDVVSSSTSPEQEQRFTRMKTASGADSTCDSLHAAKTRLSHNLRRLQTLGLVSPTDGFQQLLLAVATDVQSQRCYRSNRGKELARLCLALSQLQQKERFLREQRDSFVTYLSACRANLMQHCAKRSRHGAGVSVTYSGKRLKEKGVLVNIRDFTPSQYSSVAFVISRVDPNAYASTKAKGEIEHQTQNGVVGAEENDNENNAVRGQDHSALVSGSGIFSVTVKYRGVVVDAVKISIQELLHLQYEGARVKQMAGGAEVNVNLLLHLLNTKFFKKKK</sequence>
<evidence type="ECO:0000313" key="5">
    <source>
        <dbReference type="RefSeq" id="XP_018025253.1"/>
    </source>
</evidence>
<feature type="compositionally biased region" description="Basic and acidic residues" evidence="1">
    <location>
        <begin position="1027"/>
        <end position="1036"/>
    </location>
</feature>
<dbReference type="PROSITE" id="PS50018">
    <property type="entry name" value="RAS_GTPASE_ACTIV_2"/>
    <property type="match status" value="1"/>
</dbReference>
<dbReference type="OrthoDB" id="775356at2759"/>
<feature type="region of interest" description="Disordered" evidence="1">
    <location>
        <begin position="1023"/>
        <end position="1060"/>
    </location>
</feature>
<proteinExistence type="predicted"/>
<feature type="region of interest" description="Disordered" evidence="1">
    <location>
        <begin position="299"/>
        <end position="328"/>
    </location>
</feature>
<dbReference type="GO" id="GO:0005096">
    <property type="term" value="F:GTPase activator activity"/>
    <property type="evidence" value="ECO:0007669"/>
    <property type="project" value="TreeGrafter"/>
</dbReference>
<dbReference type="GO" id="GO:0005516">
    <property type="term" value="F:calmodulin binding"/>
    <property type="evidence" value="ECO:0007669"/>
    <property type="project" value="TreeGrafter"/>
</dbReference>
<protein>
    <submittedName>
        <fullName evidence="5">Uncharacterized protein LOC108680847</fullName>
    </submittedName>
</protein>
<dbReference type="SUPFAM" id="SSF143885">
    <property type="entry name" value="RGC domain-like"/>
    <property type="match status" value="1"/>
</dbReference>
<evidence type="ECO:0000259" key="3">
    <source>
        <dbReference type="PROSITE" id="PS50021"/>
    </source>
</evidence>
<dbReference type="InterPro" id="IPR001715">
    <property type="entry name" value="CH_dom"/>
</dbReference>
<dbReference type="InterPro" id="IPR036872">
    <property type="entry name" value="CH_dom_sf"/>
</dbReference>
<dbReference type="SUPFAM" id="SSF47576">
    <property type="entry name" value="Calponin-homology domain, CH-domain"/>
    <property type="match status" value="1"/>
</dbReference>
<dbReference type="PROSITE" id="PS50021">
    <property type="entry name" value="CH"/>
    <property type="match status" value="1"/>
</dbReference>
<dbReference type="Pfam" id="PF03836">
    <property type="entry name" value="RasGAP_C"/>
    <property type="match status" value="1"/>
</dbReference>
<dbReference type="PANTHER" id="PTHR14149">
    <property type="entry name" value="RAS GTPASE-ACTIVATING PROTEIN WITH IQ MOTIF"/>
    <property type="match status" value="1"/>
</dbReference>
<dbReference type="Gene3D" id="1.10.418.10">
    <property type="entry name" value="Calponin-like domain"/>
    <property type="match status" value="1"/>
</dbReference>
<reference evidence="5" key="1">
    <citation type="submission" date="2025-08" db="UniProtKB">
        <authorList>
            <consortium name="RefSeq"/>
        </authorList>
    </citation>
    <scope>IDENTIFICATION</scope>
    <source>
        <tissue evidence="5">Whole organism</tissue>
    </source>
</reference>
<feature type="region of interest" description="Disordered" evidence="1">
    <location>
        <begin position="1078"/>
        <end position="1138"/>
    </location>
</feature>
<feature type="compositionally biased region" description="Polar residues" evidence="1">
    <location>
        <begin position="1109"/>
        <end position="1129"/>
    </location>
</feature>
<dbReference type="PANTHER" id="PTHR14149:SF14">
    <property type="entry name" value="CALPONIN-HOMOLOGY (CH) DOMAIN-CONTAINING PROTEIN"/>
    <property type="match status" value="1"/>
</dbReference>
<dbReference type="InterPro" id="IPR001936">
    <property type="entry name" value="RasGAP_dom"/>
</dbReference>
<dbReference type="Pfam" id="PF00616">
    <property type="entry name" value="RasGAP"/>
    <property type="match status" value="1"/>
</dbReference>
<feature type="domain" description="Ras-GAP" evidence="2">
    <location>
        <begin position="1424"/>
        <end position="1640"/>
    </location>
</feature>
<evidence type="ECO:0000313" key="4">
    <source>
        <dbReference type="Proteomes" id="UP000694843"/>
    </source>
</evidence>
<evidence type="ECO:0000259" key="2">
    <source>
        <dbReference type="PROSITE" id="PS50018"/>
    </source>
</evidence>
<keyword evidence="4" id="KW-1185">Reference proteome</keyword>
<dbReference type="KEGG" id="hazt:108680847"/>
<evidence type="ECO:0000256" key="1">
    <source>
        <dbReference type="SAM" id="MobiDB-lite"/>
    </source>
</evidence>
<organism evidence="4 5">
    <name type="scientific">Hyalella azteca</name>
    <name type="common">Amphipod</name>
    <dbReference type="NCBI Taxonomy" id="294128"/>
    <lineage>
        <taxon>Eukaryota</taxon>
        <taxon>Metazoa</taxon>
        <taxon>Ecdysozoa</taxon>
        <taxon>Arthropoda</taxon>
        <taxon>Crustacea</taxon>
        <taxon>Multicrustacea</taxon>
        <taxon>Malacostraca</taxon>
        <taxon>Eumalacostraca</taxon>
        <taxon>Peracarida</taxon>
        <taxon>Amphipoda</taxon>
        <taxon>Senticaudata</taxon>
        <taxon>Talitrida</taxon>
        <taxon>Talitroidea</taxon>
        <taxon>Hyalellidae</taxon>
        <taxon>Hyalella</taxon>
    </lineage>
</organism>
<dbReference type="SUPFAM" id="SSF48350">
    <property type="entry name" value="GTPase activation domain, GAP"/>
    <property type="match status" value="1"/>
</dbReference>
<dbReference type="InterPro" id="IPR008936">
    <property type="entry name" value="Rho_GTPase_activation_prot"/>
</dbReference>
<dbReference type="Gene3D" id="1.10.506.10">
    <property type="entry name" value="GTPase Activation - p120gap, domain 1"/>
    <property type="match status" value="1"/>
</dbReference>
<dbReference type="RefSeq" id="XP_018025253.1">
    <property type="nucleotide sequence ID" value="XM_018169764.2"/>
</dbReference>
<dbReference type="Proteomes" id="UP000694843">
    <property type="component" value="Unplaced"/>
</dbReference>
<dbReference type="GO" id="GO:0051015">
    <property type="term" value="F:actin filament binding"/>
    <property type="evidence" value="ECO:0007669"/>
    <property type="project" value="TreeGrafter"/>
</dbReference>
<feature type="compositionally biased region" description="Polar residues" evidence="1">
    <location>
        <begin position="316"/>
        <end position="325"/>
    </location>
</feature>
<dbReference type="FunFam" id="1.10.506.10:FF:000004">
    <property type="entry name" value="IQ motif containing GTPase activating protein 1"/>
    <property type="match status" value="1"/>
</dbReference>
<name>A0A8B7PGI0_HYAAZ</name>
<dbReference type="GO" id="GO:0005938">
    <property type="term" value="C:cell cortex"/>
    <property type="evidence" value="ECO:0007669"/>
    <property type="project" value="TreeGrafter"/>
</dbReference>
<feature type="compositionally biased region" description="Polar residues" evidence="1">
    <location>
        <begin position="1040"/>
        <end position="1049"/>
    </location>
</feature>
<feature type="compositionally biased region" description="Basic and acidic residues" evidence="1">
    <location>
        <begin position="261"/>
        <end position="273"/>
    </location>
</feature>
<accession>A0A8B7PGI0</accession>
<feature type="compositionally biased region" description="Polar residues" evidence="1">
    <location>
        <begin position="299"/>
        <end position="309"/>
    </location>
</feature>
<feature type="region of interest" description="Disordered" evidence="1">
    <location>
        <begin position="204"/>
        <end position="280"/>
    </location>
</feature>
<dbReference type="GO" id="GO:1903479">
    <property type="term" value="P:mitotic actomyosin contractile ring assembly actin filament organization"/>
    <property type="evidence" value="ECO:0007669"/>
    <property type="project" value="TreeGrafter"/>
</dbReference>